<dbReference type="SUPFAM" id="SSF89550">
    <property type="entry name" value="PHP domain-like"/>
    <property type="match status" value="1"/>
</dbReference>
<keyword evidence="6 8" id="KW-0368">Histidine biosynthesis</keyword>
<evidence type="ECO:0000313" key="11">
    <source>
        <dbReference type="Proteomes" id="UP000188181"/>
    </source>
</evidence>
<accession>A0A1Q2MI13</accession>
<dbReference type="GO" id="GO:0004401">
    <property type="term" value="F:histidinol-phosphatase activity"/>
    <property type="evidence" value="ECO:0007669"/>
    <property type="project" value="UniProtKB-UniRule"/>
</dbReference>
<feature type="domain" description="PHP" evidence="9">
    <location>
        <begin position="13"/>
        <end position="197"/>
    </location>
</feature>
<organism evidence="10 11">
    <name type="scientific">Limihaloglobus sulfuriphilus</name>
    <dbReference type="NCBI Taxonomy" id="1851148"/>
    <lineage>
        <taxon>Bacteria</taxon>
        <taxon>Pseudomonadati</taxon>
        <taxon>Planctomycetota</taxon>
        <taxon>Phycisphaerae</taxon>
        <taxon>Sedimentisphaerales</taxon>
        <taxon>Sedimentisphaeraceae</taxon>
        <taxon>Limihaloglobus</taxon>
    </lineage>
</organism>
<evidence type="ECO:0000256" key="2">
    <source>
        <dbReference type="ARBA" id="ARBA00009152"/>
    </source>
</evidence>
<keyword evidence="11" id="KW-1185">Reference proteome</keyword>
<comment type="catalytic activity">
    <reaction evidence="7 8">
        <text>L-histidinol phosphate + H2O = L-histidinol + phosphate</text>
        <dbReference type="Rhea" id="RHEA:14465"/>
        <dbReference type="ChEBI" id="CHEBI:15377"/>
        <dbReference type="ChEBI" id="CHEBI:43474"/>
        <dbReference type="ChEBI" id="CHEBI:57699"/>
        <dbReference type="ChEBI" id="CHEBI:57980"/>
        <dbReference type="EC" id="3.1.3.15"/>
    </reaction>
</comment>
<evidence type="ECO:0000256" key="4">
    <source>
        <dbReference type="ARBA" id="ARBA00022605"/>
    </source>
</evidence>
<protein>
    <recommendedName>
        <fullName evidence="3 8">Histidinol-phosphatase</fullName>
        <shortName evidence="8">HolPase</shortName>
        <ecNumber evidence="3 8">3.1.3.15</ecNumber>
    </recommendedName>
</protein>
<evidence type="ECO:0000256" key="6">
    <source>
        <dbReference type="ARBA" id="ARBA00023102"/>
    </source>
</evidence>
<sequence length="278" mass="31394">MSGFDKDILKQNLHTHTSLCKHAEGSVRDYCAAALNSGIEVLGISDHNPMPGDRWISIRMSQDQLCGYAEAIEDARKEFAPEMRVIAGLECDYVPEYLDFYRRKFLDEYGFEYLIGGLHLFYHAGQWQSCYLALDSRAALRAYTEQYVEMLGNDMFAFAAHPDLFAFGWFEWDNYTIGCAREILTAAQESGKPLEINGFGTIKNMVDDPAGPRPPYPLPQFWQLAAEYDITAVINSDAHSPDNITAGMTDCLDIAQKYGLRRAKLEDMIKPADEQNSL</sequence>
<evidence type="ECO:0000256" key="7">
    <source>
        <dbReference type="ARBA" id="ARBA00049158"/>
    </source>
</evidence>
<dbReference type="EC" id="3.1.3.15" evidence="3 8"/>
<dbReference type="STRING" id="1851148.SMSP2_02316"/>
<evidence type="ECO:0000256" key="1">
    <source>
        <dbReference type="ARBA" id="ARBA00004970"/>
    </source>
</evidence>
<dbReference type="InterPro" id="IPR016195">
    <property type="entry name" value="Pol/histidinol_Pase-like"/>
</dbReference>
<name>A0A1Q2MI13_9BACT</name>
<dbReference type="PANTHER" id="PTHR21039:SF0">
    <property type="entry name" value="HISTIDINOL-PHOSPHATASE"/>
    <property type="match status" value="1"/>
</dbReference>
<evidence type="ECO:0000256" key="3">
    <source>
        <dbReference type="ARBA" id="ARBA00013085"/>
    </source>
</evidence>
<dbReference type="Proteomes" id="UP000188181">
    <property type="component" value="Chromosome"/>
</dbReference>
<dbReference type="EMBL" id="CP019646">
    <property type="protein sequence ID" value="AQQ71937.1"/>
    <property type="molecule type" value="Genomic_DNA"/>
</dbReference>
<dbReference type="OrthoDB" id="9775255at2"/>
<proteinExistence type="inferred from homology"/>
<dbReference type="RefSeq" id="WP_146684172.1">
    <property type="nucleotide sequence ID" value="NZ_CP019646.1"/>
</dbReference>
<dbReference type="CDD" id="cd12110">
    <property type="entry name" value="PHP_HisPPase_Hisj_like"/>
    <property type="match status" value="1"/>
</dbReference>
<dbReference type="KEGG" id="pbas:SMSP2_02316"/>
<dbReference type="PANTHER" id="PTHR21039">
    <property type="entry name" value="HISTIDINOL PHOSPHATASE-RELATED"/>
    <property type="match status" value="1"/>
</dbReference>
<dbReference type="InterPro" id="IPR010140">
    <property type="entry name" value="Histidinol_P_phosphatase_HisJ"/>
</dbReference>
<evidence type="ECO:0000259" key="9">
    <source>
        <dbReference type="Pfam" id="PF02811"/>
    </source>
</evidence>
<reference evidence="11" key="1">
    <citation type="submission" date="2017-02" db="EMBL/GenBank/DDBJ databases">
        <title>Comparative genomics and description of representatives of a novel lineage of planctomycetes thriving in anoxic sediments.</title>
        <authorList>
            <person name="Spring S."/>
            <person name="Bunk B."/>
            <person name="Sproer C."/>
        </authorList>
    </citation>
    <scope>NUCLEOTIDE SEQUENCE [LARGE SCALE GENOMIC DNA]</scope>
    <source>
        <strain evidence="11">SM-Chi-D1</strain>
    </source>
</reference>
<dbReference type="UniPathway" id="UPA00031">
    <property type="reaction ID" value="UER00013"/>
</dbReference>
<comment type="pathway">
    <text evidence="1 8">Amino-acid biosynthesis; L-histidine biosynthesis; L-histidine from 5-phospho-alpha-D-ribose 1-diphosphate: step 8/9.</text>
</comment>
<dbReference type="GO" id="GO:0000105">
    <property type="term" value="P:L-histidine biosynthetic process"/>
    <property type="evidence" value="ECO:0007669"/>
    <property type="project" value="UniProtKB-UniRule"/>
</dbReference>
<dbReference type="Gene3D" id="3.20.20.140">
    <property type="entry name" value="Metal-dependent hydrolases"/>
    <property type="match status" value="1"/>
</dbReference>
<dbReference type="Pfam" id="PF02811">
    <property type="entry name" value="PHP"/>
    <property type="match status" value="1"/>
</dbReference>
<comment type="similarity">
    <text evidence="2 8">Belongs to the PHP hydrolase family. HisK subfamily.</text>
</comment>
<evidence type="ECO:0000256" key="5">
    <source>
        <dbReference type="ARBA" id="ARBA00022801"/>
    </source>
</evidence>
<evidence type="ECO:0000313" key="10">
    <source>
        <dbReference type="EMBL" id="AQQ71937.1"/>
    </source>
</evidence>
<gene>
    <name evidence="10" type="primary">hisK</name>
    <name evidence="10" type="ORF">SMSP2_02316</name>
</gene>
<keyword evidence="4 8" id="KW-0028">Amino-acid biosynthesis</keyword>
<evidence type="ECO:0000256" key="8">
    <source>
        <dbReference type="RuleBase" id="RU366003"/>
    </source>
</evidence>
<keyword evidence="5 8" id="KW-0378">Hydrolase</keyword>
<dbReference type="InterPro" id="IPR004013">
    <property type="entry name" value="PHP_dom"/>
</dbReference>
<dbReference type="GO" id="GO:0005737">
    <property type="term" value="C:cytoplasm"/>
    <property type="evidence" value="ECO:0007669"/>
    <property type="project" value="TreeGrafter"/>
</dbReference>
<dbReference type="AlphaFoldDB" id="A0A1Q2MI13"/>